<dbReference type="AlphaFoldDB" id="A0A8J6NEE6"/>
<evidence type="ECO:0000256" key="5">
    <source>
        <dbReference type="RuleBase" id="RU363041"/>
    </source>
</evidence>
<accession>A0A8J6NEE6</accession>
<proteinExistence type="inferred from homology"/>
<organism evidence="6 7">
    <name type="scientific">Candidatus Desulfobia pelagia</name>
    <dbReference type="NCBI Taxonomy" id="2841692"/>
    <lineage>
        <taxon>Bacteria</taxon>
        <taxon>Pseudomonadati</taxon>
        <taxon>Thermodesulfobacteriota</taxon>
        <taxon>Desulfobulbia</taxon>
        <taxon>Desulfobulbales</taxon>
        <taxon>Desulfobulbaceae</taxon>
        <taxon>Candidatus Desulfobia</taxon>
    </lineage>
</organism>
<dbReference type="GO" id="GO:0005886">
    <property type="term" value="C:plasma membrane"/>
    <property type="evidence" value="ECO:0007669"/>
    <property type="project" value="UniProtKB-SubCell"/>
</dbReference>
<feature type="transmembrane region" description="Helical" evidence="5">
    <location>
        <begin position="98"/>
        <end position="117"/>
    </location>
</feature>
<keyword evidence="5" id="KW-1003">Cell membrane</keyword>
<evidence type="ECO:0000256" key="2">
    <source>
        <dbReference type="ARBA" id="ARBA00022692"/>
    </source>
</evidence>
<evidence type="ECO:0000313" key="7">
    <source>
        <dbReference type="Proteomes" id="UP000614424"/>
    </source>
</evidence>
<keyword evidence="3 5" id="KW-1133">Transmembrane helix</keyword>
<comment type="subcellular location">
    <subcellularLocation>
        <location evidence="5">Cell membrane</location>
        <topology evidence="5">Multi-pass membrane protein</topology>
    </subcellularLocation>
    <subcellularLocation>
        <location evidence="1">Membrane</location>
        <topology evidence="1">Multi-pass membrane protein</topology>
    </subcellularLocation>
</comment>
<dbReference type="Proteomes" id="UP000614424">
    <property type="component" value="Unassembled WGS sequence"/>
</dbReference>
<feature type="transmembrane region" description="Helical" evidence="5">
    <location>
        <begin position="74"/>
        <end position="92"/>
    </location>
</feature>
<evidence type="ECO:0000256" key="4">
    <source>
        <dbReference type="ARBA" id="ARBA00023136"/>
    </source>
</evidence>
<keyword evidence="2 5" id="KW-0812">Transmembrane</keyword>
<dbReference type="Pfam" id="PF01925">
    <property type="entry name" value="TauE"/>
    <property type="match status" value="1"/>
</dbReference>
<evidence type="ECO:0000313" key="6">
    <source>
        <dbReference type="EMBL" id="MBC8317424.1"/>
    </source>
</evidence>
<sequence length="119" mass="12391">MMNNPVIFILMGVLVGIGASFTGLGGGFLMIPLLLYLGYTSQNAVGTSFMAILVISVSALVAHNKFAHVDYKAGILLGMGGIAGAQIGARLLQDVSTASFKKIFAVILAGLACYIFFSK</sequence>
<keyword evidence="4 5" id="KW-0472">Membrane</keyword>
<dbReference type="InterPro" id="IPR051598">
    <property type="entry name" value="TSUP/Inactive_protease-like"/>
</dbReference>
<comment type="caution">
    <text evidence="6">The sequence shown here is derived from an EMBL/GenBank/DDBJ whole genome shotgun (WGS) entry which is preliminary data.</text>
</comment>
<name>A0A8J6NEE6_9BACT</name>
<protein>
    <recommendedName>
        <fullName evidence="5">Probable membrane transporter protein</fullName>
    </recommendedName>
</protein>
<dbReference type="PANTHER" id="PTHR43701:SF2">
    <property type="entry name" value="MEMBRANE TRANSPORTER PROTEIN YJNA-RELATED"/>
    <property type="match status" value="1"/>
</dbReference>
<dbReference type="PANTHER" id="PTHR43701">
    <property type="entry name" value="MEMBRANE TRANSPORTER PROTEIN MJ0441-RELATED"/>
    <property type="match status" value="1"/>
</dbReference>
<feature type="transmembrane region" description="Helical" evidence="5">
    <location>
        <begin position="7"/>
        <end position="38"/>
    </location>
</feature>
<comment type="similarity">
    <text evidence="5">Belongs to the 4-toluene sulfonate uptake permease (TSUP) (TC 2.A.102) family.</text>
</comment>
<evidence type="ECO:0000256" key="3">
    <source>
        <dbReference type="ARBA" id="ARBA00022989"/>
    </source>
</evidence>
<dbReference type="EMBL" id="JACNJZ010000089">
    <property type="protein sequence ID" value="MBC8317424.1"/>
    <property type="molecule type" value="Genomic_DNA"/>
</dbReference>
<evidence type="ECO:0000256" key="1">
    <source>
        <dbReference type="ARBA" id="ARBA00004141"/>
    </source>
</evidence>
<dbReference type="InterPro" id="IPR002781">
    <property type="entry name" value="TM_pro_TauE-like"/>
</dbReference>
<gene>
    <name evidence="6" type="ORF">H8E41_05925</name>
</gene>
<reference evidence="6 7" key="1">
    <citation type="submission" date="2020-08" db="EMBL/GenBank/DDBJ databases">
        <title>Bridging the membrane lipid divide: bacteria of the FCB group superphylum have the potential to synthesize archaeal ether lipids.</title>
        <authorList>
            <person name="Villanueva L."/>
            <person name="Von Meijenfeldt F.A.B."/>
            <person name="Westbye A.B."/>
            <person name="Yadav S."/>
            <person name="Hopmans E.C."/>
            <person name="Dutilh B.E."/>
            <person name="Sinninghe Damste J.S."/>
        </authorList>
    </citation>
    <scope>NUCLEOTIDE SEQUENCE [LARGE SCALE GENOMIC DNA]</scope>
    <source>
        <strain evidence="6">NIOZ-UU47</strain>
    </source>
</reference>
<feature type="transmembrane region" description="Helical" evidence="5">
    <location>
        <begin position="44"/>
        <end position="62"/>
    </location>
</feature>